<proteinExistence type="predicted"/>
<evidence type="ECO:0000313" key="3">
    <source>
        <dbReference type="Proteomes" id="UP001470230"/>
    </source>
</evidence>
<feature type="region of interest" description="Disordered" evidence="1">
    <location>
        <begin position="39"/>
        <end position="171"/>
    </location>
</feature>
<reference evidence="2 3" key="1">
    <citation type="submission" date="2024-04" db="EMBL/GenBank/DDBJ databases">
        <title>Tritrichomonas musculus Genome.</title>
        <authorList>
            <person name="Alves-Ferreira E."/>
            <person name="Grigg M."/>
            <person name="Lorenzi H."/>
            <person name="Galac M."/>
        </authorList>
    </citation>
    <scope>NUCLEOTIDE SEQUENCE [LARGE SCALE GENOMIC DNA]</scope>
    <source>
        <strain evidence="2 3">EAF2021</strain>
    </source>
</reference>
<evidence type="ECO:0000313" key="2">
    <source>
        <dbReference type="EMBL" id="KAK8888486.1"/>
    </source>
</evidence>
<sequence length="171" mass="19825">MLGLFGSPFGSVFSNPFEPAWTPAGARMLNLINTLLNDDDEFGFSSQEDEHPKKKGKKEEPPKETETTKEFSSIKQSFFNGPHMIEETRESRIDSRTGESREVTTRRLGNRWFQRESVTDKDGNKTTNERWHNVSPEQEEDFKKKWEEHRGDFGFGPLKDESNTKALKHEK</sequence>
<name>A0ABR2KCM0_9EUKA</name>
<feature type="compositionally biased region" description="Basic and acidic residues" evidence="1">
    <location>
        <begin position="48"/>
        <end position="69"/>
    </location>
</feature>
<comment type="caution">
    <text evidence="2">The sequence shown here is derived from an EMBL/GenBank/DDBJ whole genome shotgun (WGS) entry which is preliminary data.</text>
</comment>
<feature type="compositionally biased region" description="Basic and acidic residues" evidence="1">
    <location>
        <begin position="84"/>
        <end position="105"/>
    </location>
</feature>
<feature type="compositionally biased region" description="Basic and acidic residues" evidence="1">
    <location>
        <begin position="113"/>
        <end position="132"/>
    </location>
</feature>
<feature type="compositionally biased region" description="Basic and acidic residues" evidence="1">
    <location>
        <begin position="141"/>
        <end position="171"/>
    </location>
</feature>
<evidence type="ECO:0000256" key="1">
    <source>
        <dbReference type="SAM" id="MobiDB-lite"/>
    </source>
</evidence>
<accession>A0ABR2KCM0</accession>
<dbReference type="EMBL" id="JAPFFF010000006">
    <property type="protein sequence ID" value="KAK8888486.1"/>
    <property type="molecule type" value="Genomic_DNA"/>
</dbReference>
<keyword evidence="3" id="KW-1185">Reference proteome</keyword>
<dbReference type="Proteomes" id="UP001470230">
    <property type="component" value="Unassembled WGS sequence"/>
</dbReference>
<organism evidence="2 3">
    <name type="scientific">Tritrichomonas musculus</name>
    <dbReference type="NCBI Taxonomy" id="1915356"/>
    <lineage>
        <taxon>Eukaryota</taxon>
        <taxon>Metamonada</taxon>
        <taxon>Parabasalia</taxon>
        <taxon>Tritrichomonadida</taxon>
        <taxon>Tritrichomonadidae</taxon>
        <taxon>Tritrichomonas</taxon>
    </lineage>
</organism>
<protein>
    <submittedName>
        <fullName evidence="2">Uncharacterized protein</fullName>
    </submittedName>
</protein>
<gene>
    <name evidence="2" type="ORF">M9Y10_039565</name>
</gene>